<evidence type="ECO:0000256" key="1">
    <source>
        <dbReference type="SAM" id="MobiDB-lite"/>
    </source>
</evidence>
<dbReference type="AlphaFoldDB" id="A0A151NX23"/>
<dbReference type="EMBL" id="AKHW03001628">
    <property type="protein sequence ID" value="KYO41324.1"/>
    <property type="molecule type" value="Genomic_DNA"/>
</dbReference>
<protein>
    <submittedName>
        <fullName evidence="4">Uncharacterized protein</fullName>
    </submittedName>
</protein>
<keyword evidence="2" id="KW-1133">Transmembrane helix</keyword>
<feature type="compositionally biased region" description="Basic and acidic residues" evidence="1">
    <location>
        <begin position="71"/>
        <end position="85"/>
    </location>
</feature>
<keyword evidence="2" id="KW-0472">Membrane</keyword>
<feature type="signal peptide" evidence="3">
    <location>
        <begin position="1"/>
        <end position="22"/>
    </location>
</feature>
<evidence type="ECO:0000256" key="3">
    <source>
        <dbReference type="SAM" id="SignalP"/>
    </source>
</evidence>
<dbReference type="OrthoDB" id="9426104at2759"/>
<sequence>MIQATISLLLLLVCLCACDTHADILGDLEADVPVPVLPEDNINSMTNSLYVPKSAPYPLDLMHQILETYRQRTEKEESSEKEKKTQILLKGRSSSLQASDKNKEQFEATSMLEPQSVSEKADIKNPKIYAFFKKNEGIHHKDIKPIPKSIVAACISVPGILVAMIILMHIVSSKYLKNKETKLNPICESADLQISPPEKNQLKIEDQR</sequence>
<keyword evidence="3" id="KW-0732">Signal</keyword>
<feature type="chain" id="PRO_5007586441" evidence="3">
    <location>
        <begin position="23"/>
        <end position="208"/>
    </location>
</feature>
<proteinExistence type="predicted"/>
<dbReference type="Proteomes" id="UP000050525">
    <property type="component" value="Unassembled WGS sequence"/>
</dbReference>
<evidence type="ECO:0000313" key="4">
    <source>
        <dbReference type="EMBL" id="KYO41324.1"/>
    </source>
</evidence>
<organism evidence="4 5">
    <name type="scientific">Alligator mississippiensis</name>
    <name type="common">American alligator</name>
    <dbReference type="NCBI Taxonomy" id="8496"/>
    <lineage>
        <taxon>Eukaryota</taxon>
        <taxon>Metazoa</taxon>
        <taxon>Chordata</taxon>
        <taxon>Craniata</taxon>
        <taxon>Vertebrata</taxon>
        <taxon>Euteleostomi</taxon>
        <taxon>Archelosauria</taxon>
        <taxon>Archosauria</taxon>
        <taxon>Crocodylia</taxon>
        <taxon>Alligatoridae</taxon>
        <taxon>Alligatorinae</taxon>
        <taxon>Alligator</taxon>
    </lineage>
</organism>
<feature type="transmembrane region" description="Helical" evidence="2">
    <location>
        <begin position="150"/>
        <end position="171"/>
    </location>
</feature>
<reference evidence="4 5" key="1">
    <citation type="journal article" date="2012" name="Genome Biol.">
        <title>Sequencing three crocodilian genomes to illuminate the evolution of archosaurs and amniotes.</title>
        <authorList>
            <person name="St John J.A."/>
            <person name="Braun E.L."/>
            <person name="Isberg S.R."/>
            <person name="Miles L.G."/>
            <person name="Chong A.Y."/>
            <person name="Gongora J."/>
            <person name="Dalzell P."/>
            <person name="Moran C."/>
            <person name="Bed'hom B."/>
            <person name="Abzhanov A."/>
            <person name="Burgess S.C."/>
            <person name="Cooksey A.M."/>
            <person name="Castoe T.A."/>
            <person name="Crawford N.G."/>
            <person name="Densmore L.D."/>
            <person name="Drew J.C."/>
            <person name="Edwards S.V."/>
            <person name="Faircloth B.C."/>
            <person name="Fujita M.K."/>
            <person name="Greenwold M.J."/>
            <person name="Hoffmann F.G."/>
            <person name="Howard J.M."/>
            <person name="Iguchi T."/>
            <person name="Janes D.E."/>
            <person name="Khan S.Y."/>
            <person name="Kohno S."/>
            <person name="de Koning A.J."/>
            <person name="Lance S.L."/>
            <person name="McCarthy F.M."/>
            <person name="McCormack J.E."/>
            <person name="Merchant M.E."/>
            <person name="Peterson D.G."/>
            <person name="Pollock D.D."/>
            <person name="Pourmand N."/>
            <person name="Raney B.J."/>
            <person name="Roessler K.A."/>
            <person name="Sanford J.R."/>
            <person name="Sawyer R.H."/>
            <person name="Schmidt C.J."/>
            <person name="Triplett E.W."/>
            <person name="Tuberville T.D."/>
            <person name="Venegas-Anaya M."/>
            <person name="Howard J.T."/>
            <person name="Jarvis E.D."/>
            <person name="Guillette L.J.Jr."/>
            <person name="Glenn T.C."/>
            <person name="Green R.E."/>
            <person name="Ray D.A."/>
        </authorList>
    </citation>
    <scope>NUCLEOTIDE SEQUENCE [LARGE SCALE GENOMIC DNA]</scope>
    <source>
        <strain evidence="4">KSC_2009_1</strain>
    </source>
</reference>
<evidence type="ECO:0000256" key="2">
    <source>
        <dbReference type="SAM" id="Phobius"/>
    </source>
</evidence>
<evidence type="ECO:0000313" key="5">
    <source>
        <dbReference type="Proteomes" id="UP000050525"/>
    </source>
</evidence>
<comment type="caution">
    <text evidence="4">The sequence shown here is derived from an EMBL/GenBank/DDBJ whole genome shotgun (WGS) entry which is preliminary data.</text>
</comment>
<feature type="region of interest" description="Disordered" evidence="1">
    <location>
        <begin position="71"/>
        <end position="113"/>
    </location>
</feature>
<name>A0A151NX23_ALLMI</name>
<keyword evidence="2" id="KW-0812">Transmembrane</keyword>
<dbReference type="KEGG" id="amj:109282572"/>
<keyword evidence="5" id="KW-1185">Reference proteome</keyword>
<accession>A0A151NX23</accession>
<gene>
    <name evidence="4" type="ORF">Y1Q_0006170</name>
</gene>